<feature type="domain" description="Peptidase M1 alanyl aminopeptidase Ig-like fold" evidence="2">
    <location>
        <begin position="2"/>
        <end position="40"/>
    </location>
</feature>
<name>A0A7G2IKX1_CITFR</name>
<dbReference type="Gene3D" id="1.25.50.10">
    <property type="entry name" value="Peptidase M1, alanyl aminopeptidase, C-terminal domain"/>
    <property type="match status" value="1"/>
</dbReference>
<dbReference type="Proteomes" id="UP000019194">
    <property type="component" value="Unassembled WGS sequence"/>
</dbReference>
<dbReference type="EC" id="3.4.11.2" evidence="4"/>
<dbReference type="InterPro" id="IPR038438">
    <property type="entry name" value="PepN_Ig-like_sf"/>
</dbReference>
<dbReference type="Pfam" id="PF11940">
    <property type="entry name" value="DUF3458"/>
    <property type="match status" value="1"/>
</dbReference>
<dbReference type="GO" id="GO:0016285">
    <property type="term" value="F:alanyl aminopeptidase activity"/>
    <property type="evidence" value="ECO:0007669"/>
    <property type="project" value="UniProtKB-EC"/>
</dbReference>
<dbReference type="PANTHER" id="PTHR46322">
    <property type="entry name" value="PUROMYCIN-SENSITIVE AMINOPEPTIDASE"/>
    <property type="match status" value="1"/>
</dbReference>
<dbReference type="PANTHER" id="PTHR46322:SF1">
    <property type="entry name" value="PUROMYCIN-SENSITIVE AMINOPEPTIDASE"/>
    <property type="match status" value="1"/>
</dbReference>
<dbReference type="InterPro" id="IPR024601">
    <property type="entry name" value="Peptidase_M1_pepN_C"/>
</dbReference>
<keyword evidence="1 4" id="KW-0031">Aminopeptidase</keyword>
<sequence>MNSVLNVTQAEQTFVFDNVYFQPVPALLCEFSAPVKLEYKWSDQQLTFLMRHARNDFSRWDAAQSLLATYIKLNVARHQQGQPLSLPVHVPMHSAQFCWMRKSIRRWRQRS</sequence>
<feature type="domain" description="Peptidase M1 alanyl aminopeptidase C-terminal" evidence="3">
    <location>
        <begin position="43"/>
        <end position="83"/>
    </location>
</feature>
<dbReference type="Pfam" id="PF17432">
    <property type="entry name" value="DUF3458_C"/>
    <property type="match status" value="1"/>
</dbReference>
<dbReference type="EMBL" id="CBWP010000023">
    <property type="protein sequence ID" value="CDL37272.1"/>
    <property type="molecule type" value="Genomic_DNA"/>
</dbReference>
<dbReference type="GO" id="GO:0008270">
    <property type="term" value="F:zinc ion binding"/>
    <property type="evidence" value="ECO:0007669"/>
    <property type="project" value="InterPro"/>
</dbReference>
<keyword evidence="1 4" id="KW-0645">Protease</keyword>
<proteinExistence type="predicted"/>
<evidence type="ECO:0000259" key="2">
    <source>
        <dbReference type="Pfam" id="PF11940"/>
    </source>
</evidence>
<keyword evidence="4" id="KW-0378">Hydrolase</keyword>
<evidence type="ECO:0000259" key="3">
    <source>
        <dbReference type="Pfam" id="PF17432"/>
    </source>
</evidence>
<reference evidence="4 5" key="1">
    <citation type="submission" date="2013-10" db="EMBL/GenBank/DDBJ databases">
        <title>Antibiotic resistance diversity of beta-lactamase producers in the General Hospital Vienna.</title>
        <authorList>
            <person name="Barisic I."/>
            <person name="Mitteregger D."/>
            <person name="Hirschl A.M."/>
            <person name="Noehammer C."/>
            <person name="Wiesinger-Mayr H."/>
        </authorList>
    </citation>
    <scope>NUCLEOTIDE SEQUENCE [LARGE SCALE GENOMIC DNA]</scope>
    <source>
        <strain evidence="4 5">ISC11</strain>
    </source>
</reference>
<dbReference type="AlphaFoldDB" id="A0A7G2IKX1"/>
<dbReference type="InterPro" id="IPR012779">
    <property type="entry name" value="Peptidase_M1_pepN"/>
</dbReference>
<dbReference type="InterPro" id="IPR035414">
    <property type="entry name" value="Peptidase_M1_pepN_Ig-like"/>
</dbReference>
<protein>
    <submittedName>
        <fullName evidence="4">Membrane alanine aminopeptidase N</fullName>
        <ecNumber evidence="4">3.4.11.2</ecNumber>
    </submittedName>
</protein>
<accession>A0A7G2IKX1</accession>
<dbReference type="InterPro" id="IPR037144">
    <property type="entry name" value="Peptidase_M1_pepN_C_sf"/>
</dbReference>
<evidence type="ECO:0000313" key="5">
    <source>
        <dbReference type="Proteomes" id="UP000019194"/>
    </source>
</evidence>
<organism evidence="4 5">
    <name type="scientific">Citrobacter freundii</name>
    <dbReference type="NCBI Taxonomy" id="546"/>
    <lineage>
        <taxon>Bacteria</taxon>
        <taxon>Pseudomonadati</taxon>
        <taxon>Pseudomonadota</taxon>
        <taxon>Gammaproteobacteria</taxon>
        <taxon>Enterobacterales</taxon>
        <taxon>Enterobacteriaceae</taxon>
        <taxon>Citrobacter</taxon>
        <taxon>Citrobacter freundii complex</taxon>
    </lineage>
</organism>
<comment type="caution">
    <text evidence="4">The sequence shown here is derived from an EMBL/GenBank/DDBJ whole genome shotgun (WGS) entry which is preliminary data.</text>
</comment>
<evidence type="ECO:0000313" key="4">
    <source>
        <dbReference type="EMBL" id="CDL37272.1"/>
    </source>
</evidence>
<dbReference type="Gene3D" id="2.60.40.1840">
    <property type="match status" value="1"/>
</dbReference>
<evidence type="ECO:0000256" key="1">
    <source>
        <dbReference type="ARBA" id="ARBA00022438"/>
    </source>
</evidence>